<keyword evidence="2" id="KW-0645">Protease</keyword>
<evidence type="ECO:0000313" key="7">
    <source>
        <dbReference type="Proteomes" id="UP000007437"/>
    </source>
</evidence>
<name>E5AQN4_MYCRK</name>
<dbReference type="EMBL" id="FR687359">
    <property type="protein sequence ID" value="CBW74916.1"/>
    <property type="molecule type" value="Genomic_DNA"/>
</dbReference>
<protein>
    <submittedName>
        <fullName evidence="6">NlpC/P60 family protein</fullName>
    </submittedName>
</protein>
<proteinExistence type="inferred from homology"/>
<dbReference type="PANTHER" id="PTHR47053:SF1">
    <property type="entry name" value="MUREIN DD-ENDOPEPTIDASE MEPH-RELATED"/>
    <property type="match status" value="1"/>
</dbReference>
<dbReference type="Gene3D" id="3.90.1720.10">
    <property type="entry name" value="endopeptidase domain like (from Nostoc punctiforme)"/>
    <property type="match status" value="1"/>
</dbReference>
<dbReference type="InterPro" id="IPR051202">
    <property type="entry name" value="Peptidase_C40"/>
</dbReference>
<evidence type="ECO:0000256" key="1">
    <source>
        <dbReference type="ARBA" id="ARBA00007074"/>
    </source>
</evidence>
<dbReference type="Pfam" id="PF00877">
    <property type="entry name" value="NLPC_P60"/>
    <property type="match status" value="1"/>
</dbReference>
<comment type="similarity">
    <text evidence="1">Belongs to the peptidase C40 family.</text>
</comment>
<dbReference type="InterPro" id="IPR038765">
    <property type="entry name" value="Papain-like_cys_pep_sf"/>
</dbReference>
<dbReference type="GO" id="GO:0006508">
    <property type="term" value="P:proteolysis"/>
    <property type="evidence" value="ECO:0007669"/>
    <property type="project" value="UniProtKB-KW"/>
</dbReference>
<keyword evidence="3" id="KW-0378">Hydrolase</keyword>
<dbReference type="HOGENOM" id="CLU_016043_14_0_4"/>
<gene>
    <name evidence="6" type="ordered locus">RBRH_03688</name>
</gene>
<reference evidence="6 7" key="1">
    <citation type="journal article" date="2011" name="J. Bacteriol.">
        <title>Complete genome sequence of Burkholderia rhizoxinica, an endosymbiont of Rhizopus microsporus.</title>
        <authorList>
            <person name="Lackner G."/>
            <person name="Moebius N."/>
            <person name="Partida-Martinez L."/>
            <person name="Hertweck C."/>
        </authorList>
    </citation>
    <scope>NUCLEOTIDE SEQUENCE [LARGE SCALE GENOMIC DNA]</scope>
    <source>
        <strain evidence="7">DSM 19002 / CIP 109453 / HKI 454</strain>
    </source>
</reference>
<dbReference type="InterPro" id="IPR000064">
    <property type="entry name" value="NLP_P60_dom"/>
</dbReference>
<dbReference type="AlphaFoldDB" id="E5AQN4"/>
<evidence type="ECO:0000313" key="6">
    <source>
        <dbReference type="EMBL" id="CBW74916.1"/>
    </source>
</evidence>
<dbReference type="SUPFAM" id="SSF54001">
    <property type="entry name" value="Cysteine proteinases"/>
    <property type="match status" value="1"/>
</dbReference>
<accession>E5AQN4</accession>
<sequence>MYWPEPGAAAMIRTLPRRKAGAWSPARFFMRLPWIALAPCSIAVLLAACSSVQPPVTRGDAAPAGGYRTRPSSGLGFVDHSVGQEEVSIQAMSLVGVRYRWGGNTPSSGFDCSGLVRYVLARSVAIELPRTTVEMSRRGRPIQPNEIAPGDLVFFNTSGRPHSHVGIYVGNMRFVNAPSTGGTVRIDYMTNPYWAKRFDGIRRVAPVRNAPKGPFDAPTLLAASAPPTPPAGTRGAMPSRVAPAAASTRHGMAYAAGEAVSGWDAFASTPPSVSIARAQARGVGAVEPDPIGAMAAAGDTLFDAFEQFPPTAATTRSQAASWTAAPVMSAAPDPAATTASAAPAAGSQDYGADTPMATPAQAAAANDPIARFAHDNF</sequence>
<dbReference type="KEGG" id="brh:RBRH_03688"/>
<dbReference type="eggNOG" id="COG0791">
    <property type="taxonomic scope" value="Bacteria"/>
</dbReference>
<dbReference type="Proteomes" id="UP000007437">
    <property type="component" value="Chromosome"/>
</dbReference>
<evidence type="ECO:0000256" key="4">
    <source>
        <dbReference type="ARBA" id="ARBA00022807"/>
    </source>
</evidence>
<dbReference type="PROSITE" id="PS51935">
    <property type="entry name" value="NLPC_P60"/>
    <property type="match status" value="1"/>
</dbReference>
<feature type="domain" description="NlpC/P60" evidence="5">
    <location>
        <begin position="81"/>
        <end position="205"/>
    </location>
</feature>
<dbReference type="GO" id="GO:0008234">
    <property type="term" value="F:cysteine-type peptidase activity"/>
    <property type="evidence" value="ECO:0007669"/>
    <property type="project" value="UniProtKB-KW"/>
</dbReference>
<organism evidence="6 7">
    <name type="scientific">Mycetohabitans rhizoxinica (strain DSM 19002 / CIP 109453 / HKI 454)</name>
    <name type="common">Paraburkholderia rhizoxinica</name>
    <dbReference type="NCBI Taxonomy" id="882378"/>
    <lineage>
        <taxon>Bacteria</taxon>
        <taxon>Pseudomonadati</taxon>
        <taxon>Pseudomonadota</taxon>
        <taxon>Betaproteobacteria</taxon>
        <taxon>Burkholderiales</taxon>
        <taxon>Burkholderiaceae</taxon>
        <taxon>Mycetohabitans</taxon>
    </lineage>
</organism>
<evidence type="ECO:0000256" key="3">
    <source>
        <dbReference type="ARBA" id="ARBA00022801"/>
    </source>
</evidence>
<keyword evidence="4" id="KW-0788">Thiol protease</keyword>
<dbReference type="PANTHER" id="PTHR47053">
    <property type="entry name" value="MUREIN DD-ENDOPEPTIDASE MEPH-RELATED"/>
    <property type="match status" value="1"/>
</dbReference>
<evidence type="ECO:0000256" key="2">
    <source>
        <dbReference type="ARBA" id="ARBA00022670"/>
    </source>
</evidence>
<dbReference type="STRING" id="882378.RBRH_03688"/>
<evidence type="ECO:0000259" key="5">
    <source>
        <dbReference type="PROSITE" id="PS51935"/>
    </source>
</evidence>